<dbReference type="KEGG" id="dmm:dnm_029000"/>
<evidence type="ECO:0000313" key="1">
    <source>
        <dbReference type="EMBL" id="QTA86875.1"/>
    </source>
</evidence>
<organism evidence="1 2">
    <name type="scientific">Desulfonema magnum</name>
    <dbReference type="NCBI Taxonomy" id="45655"/>
    <lineage>
        <taxon>Bacteria</taxon>
        <taxon>Pseudomonadati</taxon>
        <taxon>Thermodesulfobacteriota</taxon>
        <taxon>Desulfobacteria</taxon>
        <taxon>Desulfobacterales</taxon>
        <taxon>Desulfococcaceae</taxon>
        <taxon>Desulfonema</taxon>
    </lineage>
</organism>
<protein>
    <submittedName>
        <fullName evidence="1">Uncharacterized protein</fullName>
    </submittedName>
</protein>
<sequence length="43" mass="5194">MRINLLFLLKIFRKEFYAKADFKNVTQKYCDTESTVNVLKRHA</sequence>
<keyword evidence="2" id="KW-1185">Reference proteome</keyword>
<evidence type="ECO:0000313" key="2">
    <source>
        <dbReference type="Proteomes" id="UP000663722"/>
    </source>
</evidence>
<dbReference type="Proteomes" id="UP000663722">
    <property type="component" value="Chromosome"/>
</dbReference>
<dbReference type="AlphaFoldDB" id="A0A975BKP6"/>
<dbReference type="EMBL" id="CP061800">
    <property type="protein sequence ID" value="QTA86875.1"/>
    <property type="molecule type" value="Genomic_DNA"/>
</dbReference>
<reference evidence="1" key="1">
    <citation type="journal article" date="2021" name="Microb. Physiol.">
        <title>Proteogenomic Insights into the Physiology of Marine, Sulfate-Reducing, Filamentous Desulfonema limicola and Desulfonema magnum.</title>
        <authorList>
            <person name="Schnaars V."/>
            <person name="Wohlbrand L."/>
            <person name="Scheve S."/>
            <person name="Hinrichs C."/>
            <person name="Reinhardt R."/>
            <person name="Rabus R."/>
        </authorList>
    </citation>
    <scope>NUCLEOTIDE SEQUENCE</scope>
    <source>
        <strain evidence="1">4be13</strain>
    </source>
</reference>
<accession>A0A975BKP6</accession>
<name>A0A975BKP6_9BACT</name>
<proteinExistence type="predicted"/>
<gene>
    <name evidence="1" type="ORF">dnm_029000</name>
</gene>